<keyword evidence="3" id="KW-1185">Reference proteome</keyword>
<feature type="transmembrane region" description="Helical" evidence="1">
    <location>
        <begin position="423"/>
        <end position="442"/>
    </location>
</feature>
<keyword evidence="1" id="KW-1133">Transmembrane helix</keyword>
<dbReference type="GO" id="GO:0016757">
    <property type="term" value="F:glycosyltransferase activity"/>
    <property type="evidence" value="ECO:0007669"/>
    <property type="project" value="UniProtKB-KW"/>
</dbReference>
<feature type="transmembrane region" description="Helical" evidence="1">
    <location>
        <begin position="63"/>
        <end position="80"/>
    </location>
</feature>
<organism evidence="2 3">
    <name type="scientific">Flagellimonas spongiicola</name>
    <dbReference type="NCBI Taxonomy" id="2942208"/>
    <lineage>
        <taxon>Bacteria</taxon>
        <taxon>Pseudomonadati</taxon>
        <taxon>Bacteroidota</taxon>
        <taxon>Flavobacteriia</taxon>
        <taxon>Flavobacteriales</taxon>
        <taxon>Flavobacteriaceae</taxon>
        <taxon>Flagellimonas</taxon>
    </lineage>
</organism>
<keyword evidence="2" id="KW-0328">Glycosyltransferase</keyword>
<dbReference type="Proteomes" id="UP001203607">
    <property type="component" value="Unassembled WGS sequence"/>
</dbReference>
<evidence type="ECO:0000256" key="1">
    <source>
        <dbReference type="SAM" id="Phobius"/>
    </source>
</evidence>
<reference evidence="2 3" key="1">
    <citation type="submission" date="2022-05" db="EMBL/GenBank/DDBJ databases">
        <authorList>
            <person name="Park J.-S."/>
        </authorList>
    </citation>
    <scope>NUCLEOTIDE SEQUENCE [LARGE SCALE GENOMIC DNA]</scope>
    <source>
        <strain evidence="2 3">2012CJ35-5</strain>
    </source>
</reference>
<name>A0ABT0PR93_9FLAO</name>
<evidence type="ECO:0000313" key="3">
    <source>
        <dbReference type="Proteomes" id="UP001203607"/>
    </source>
</evidence>
<accession>A0ABT0PR93</accession>
<dbReference type="Pfam" id="PF26314">
    <property type="entry name" value="MptA_B_family"/>
    <property type="match status" value="1"/>
</dbReference>
<evidence type="ECO:0000313" key="2">
    <source>
        <dbReference type="EMBL" id="MCL6273874.1"/>
    </source>
</evidence>
<gene>
    <name evidence="2" type="ORF">M3P19_07635</name>
</gene>
<feature type="transmembrane region" description="Helical" evidence="1">
    <location>
        <begin position="269"/>
        <end position="286"/>
    </location>
</feature>
<protein>
    <submittedName>
        <fullName evidence="2">Mannosyltransferase</fullName>
    </submittedName>
</protein>
<feature type="transmembrane region" description="Helical" evidence="1">
    <location>
        <begin position="147"/>
        <end position="171"/>
    </location>
</feature>
<comment type="caution">
    <text evidence="2">The sequence shown here is derived from an EMBL/GenBank/DDBJ whole genome shotgun (WGS) entry which is preliminary data.</text>
</comment>
<proteinExistence type="predicted"/>
<keyword evidence="2" id="KW-0808">Transferase</keyword>
<keyword evidence="1" id="KW-0812">Transmembrane</keyword>
<feature type="transmembrane region" description="Helical" evidence="1">
    <location>
        <begin position="40"/>
        <end position="56"/>
    </location>
</feature>
<dbReference type="EMBL" id="JAMFMA010000002">
    <property type="protein sequence ID" value="MCL6273874.1"/>
    <property type="molecule type" value="Genomic_DNA"/>
</dbReference>
<feature type="transmembrane region" description="Helical" evidence="1">
    <location>
        <begin position="334"/>
        <end position="353"/>
    </location>
</feature>
<feature type="transmembrane region" description="Helical" evidence="1">
    <location>
        <begin position="383"/>
        <end position="411"/>
    </location>
</feature>
<feature type="transmembrane region" description="Helical" evidence="1">
    <location>
        <begin position="242"/>
        <end position="263"/>
    </location>
</feature>
<sequence length="458" mass="53260">MSNNYTSFLKLHKTSILLGIGSLLFYFAFAYDLVRDDFPKLLTLFVALFFLHYKLVQFQSWNLKFLLVIGILFRFVFIFAEPNLSQDFYRFIWDGELIWAGYNPYIHIPNDLMQQPDFAIPNQAELYNGMGSLSAKHFSNYPPINQILFSIAVFFGGGSILGSIVAMRTLILCTDIGILFFGQKLLQQFNLPKHAAFWYFLNPLVIIELTGNLHFEGVMLFFFIWSMYLISKGKWILASPIYAASIMVKLVPILFLPLFLRYFGIKRSALFYTFVGLVCILLFLPFHDVAFVNNYAETIGLWFSNFEFNAGIYNGLKQIAVGLFDAKPWELIKVYGSWVVRITILGTLLIALLRKNETLDQVMLSMLMVLTGYYLLSTTVHPWYLVFLIALACFTKYRFAILWSLLVILSYYAYSKADYSENLWLLAIEYLMVFAYLIYEIVGKDRKKLDFFKKYMPF</sequence>
<keyword evidence="1" id="KW-0472">Membrane</keyword>
<feature type="transmembrane region" description="Helical" evidence="1">
    <location>
        <begin position="213"/>
        <end position="230"/>
    </location>
</feature>